<sequence>QLDCTFIMKFVSALIIASAVAIGHCVPIDTATPTPEQIKELTGAALLYLQSALPKTNTAPLPDLKNERLRIPEIDTDVTVTGKNGMAYGINQVLFDQYEFDASTSATKFRLTALNFTRVYDYEMEGKIFGHKVSGKGVMGMDIIGEGYVVSDLRFEEIDGSLQISSLELSLEYGSVAVNIEGLNVEGITVQQLEKLTEEYLQNFFNEAKEEQSKMIASLMKSEFNKSFSGYSTEQVIQWVREHSNGSMKTDFIQNFITKFSKEL</sequence>
<evidence type="ECO:0000313" key="2">
    <source>
        <dbReference type="EMBL" id="JAG52570.1"/>
    </source>
</evidence>
<protein>
    <recommendedName>
        <fullName evidence="3">Protein takeout</fullName>
    </recommendedName>
</protein>
<name>A0A0K8SIF9_LYGHE</name>
<dbReference type="Gene3D" id="3.15.10.30">
    <property type="entry name" value="Haemolymph juvenile hormone binding protein"/>
    <property type="match status" value="1"/>
</dbReference>
<feature type="signal peptide" evidence="1">
    <location>
        <begin position="1"/>
        <end position="25"/>
    </location>
</feature>
<evidence type="ECO:0000256" key="1">
    <source>
        <dbReference type="SAM" id="SignalP"/>
    </source>
</evidence>
<feature type="non-terminal residue" evidence="2">
    <location>
        <position position="1"/>
    </location>
</feature>
<keyword evidence="1" id="KW-0732">Signal</keyword>
<proteinExistence type="predicted"/>
<organism evidence="2">
    <name type="scientific">Lygus hesperus</name>
    <name type="common">Western plant bug</name>
    <dbReference type="NCBI Taxonomy" id="30085"/>
    <lineage>
        <taxon>Eukaryota</taxon>
        <taxon>Metazoa</taxon>
        <taxon>Ecdysozoa</taxon>
        <taxon>Arthropoda</taxon>
        <taxon>Hexapoda</taxon>
        <taxon>Insecta</taxon>
        <taxon>Pterygota</taxon>
        <taxon>Neoptera</taxon>
        <taxon>Paraneoptera</taxon>
        <taxon>Hemiptera</taxon>
        <taxon>Heteroptera</taxon>
        <taxon>Panheteroptera</taxon>
        <taxon>Cimicomorpha</taxon>
        <taxon>Miridae</taxon>
        <taxon>Mirini</taxon>
        <taxon>Lygus</taxon>
    </lineage>
</organism>
<dbReference type="PANTHER" id="PTHR11008:SF9">
    <property type="entry name" value="PROTEIN TAKEOUT-LIKE PROTEIN"/>
    <property type="match status" value="1"/>
</dbReference>
<reference evidence="2" key="1">
    <citation type="submission" date="2014-09" db="EMBL/GenBank/DDBJ databases">
        <authorList>
            <person name="Magalhaes I.L.F."/>
            <person name="Oliveira U."/>
            <person name="Santos F.R."/>
            <person name="Vidigal T.H.D.A."/>
            <person name="Brescovit A.D."/>
            <person name="Santos A.J."/>
        </authorList>
    </citation>
    <scope>NUCLEOTIDE SEQUENCE</scope>
</reference>
<dbReference type="EMBL" id="GBRD01013256">
    <property type="protein sequence ID" value="JAG52570.1"/>
    <property type="molecule type" value="Transcribed_RNA"/>
</dbReference>
<dbReference type="Pfam" id="PF06585">
    <property type="entry name" value="JHBP"/>
    <property type="match status" value="1"/>
</dbReference>
<accession>A0A0K8SIF9</accession>
<dbReference type="InterPro" id="IPR010562">
    <property type="entry name" value="Haemolymph_juvenile_hormone-bd"/>
</dbReference>
<evidence type="ECO:0008006" key="3">
    <source>
        <dbReference type="Google" id="ProtNLM"/>
    </source>
</evidence>
<dbReference type="InterPro" id="IPR038606">
    <property type="entry name" value="To_sf"/>
</dbReference>
<dbReference type="PANTHER" id="PTHR11008">
    <property type="entry name" value="PROTEIN TAKEOUT-LIKE PROTEIN"/>
    <property type="match status" value="1"/>
</dbReference>
<feature type="chain" id="PRO_5005519422" description="Protein takeout" evidence="1">
    <location>
        <begin position="26"/>
        <end position="264"/>
    </location>
</feature>
<dbReference type="AlphaFoldDB" id="A0A0K8SIF9"/>